<dbReference type="AlphaFoldDB" id="A0AAD9GD58"/>
<proteinExistence type="predicted"/>
<evidence type="ECO:0000313" key="3">
    <source>
        <dbReference type="Proteomes" id="UP001195914"/>
    </source>
</evidence>
<evidence type="ECO:0000256" key="1">
    <source>
        <dbReference type="SAM" id="MobiDB-lite"/>
    </source>
</evidence>
<gene>
    <name evidence="2" type="ORF">X943_002589</name>
</gene>
<accession>A0AAD9GD58</accession>
<sequence>MDVMLSCTRKASGHIGTQFARVRRLHSVKLAGCWTRERCLLRSSSFSVSRAYGVRYTPTRHYSVVDSTQGNQDKMDEGVNSPADCSGSEGNAPSKADGKRPAIKDFVDTCKEVEEHIVFDRHKYSKHVKANLLSLGASKIADVFGALDCLNLSKAKSRDAPSMSMEEFLTAISDLSYVFYVSTTAGIGVSTEHLLNYLETLHSALLDLLGEKTKADSGSDSSLKISCHSFGYTEYGHTNFVEALSKSVAILLLSACEAALVSNVSKYADALLHESIRETFLKLSAGSCINAVAFIHAMSLGKSDGALDVSLETLCDVVDALSTKETTMGLPDLFYCKLWLTCVIAHHPSLTDRLSPAARSFVNNVVMLEHIGETVGTIDEYHAPLCTHLRKENLPVELDSVTLEPFVFSVLSYSKMELYVADIADNYFDGSSRSSKREWFNWRRMVAELNGWKVVEVQL</sequence>
<organism evidence="2 3">
    <name type="scientific">Babesia divergens</name>
    <dbReference type="NCBI Taxonomy" id="32595"/>
    <lineage>
        <taxon>Eukaryota</taxon>
        <taxon>Sar</taxon>
        <taxon>Alveolata</taxon>
        <taxon>Apicomplexa</taxon>
        <taxon>Aconoidasida</taxon>
        <taxon>Piroplasmida</taxon>
        <taxon>Babesiidae</taxon>
        <taxon>Babesia</taxon>
    </lineage>
</organism>
<reference evidence="2" key="2">
    <citation type="submission" date="2021-05" db="EMBL/GenBank/DDBJ databases">
        <authorList>
            <person name="Pain A."/>
        </authorList>
    </citation>
    <scope>NUCLEOTIDE SEQUENCE</scope>
    <source>
        <strain evidence="2">1802A</strain>
    </source>
</reference>
<keyword evidence="3" id="KW-1185">Reference proteome</keyword>
<dbReference type="EMBL" id="JAHBMH010000044">
    <property type="protein sequence ID" value="KAK1936288.1"/>
    <property type="molecule type" value="Genomic_DNA"/>
</dbReference>
<comment type="caution">
    <text evidence="2">The sequence shown here is derived from an EMBL/GenBank/DDBJ whole genome shotgun (WGS) entry which is preliminary data.</text>
</comment>
<feature type="region of interest" description="Disordered" evidence="1">
    <location>
        <begin position="64"/>
        <end position="100"/>
    </location>
</feature>
<evidence type="ECO:0000313" key="2">
    <source>
        <dbReference type="EMBL" id="KAK1936288.1"/>
    </source>
</evidence>
<reference evidence="2" key="1">
    <citation type="journal article" date="2014" name="Nucleic Acids Res.">
        <title>The evolutionary dynamics of variant antigen genes in Babesia reveal a history of genomic innovation underlying host-parasite interaction.</title>
        <authorList>
            <person name="Jackson A.P."/>
            <person name="Otto T.D."/>
            <person name="Darby A."/>
            <person name="Ramaprasad A."/>
            <person name="Xia D."/>
            <person name="Echaide I.E."/>
            <person name="Farber M."/>
            <person name="Gahlot S."/>
            <person name="Gamble J."/>
            <person name="Gupta D."/>
            <person name="Gupta Y."/>
            <person name="Jackson L."/>
            <person name="Malandrin L."/>
            <person name="Malas T.B."/>
            <person name="Moussa E."/>
            <person name="Nair M."/>
            <person name="Reid A.J."/>
            <person name="Sanders M."/>
            <person name="Sharma J."/>
            <person name="Tracey A."/>
            <person name="Quail M.A."/>
            <person name="Weir W."/>
            <person name="Wastling J.M."/>
            <person name="Hall N."/>
            <person name="Willadsen P."/>
            <person name="Lingelbach K."/>
            <person name="Shiels B."/>
            <person name="Tait A."/>
            <person name="Berriman M."/>
            <person name="Allred D.R."/>
            <person name="Pain A."/>
        </authorList>
    </citation>
    <scope>NUCLEOTIDE SEQUENCE</scope>
    <source>
        <strain evidence="2">1802A</strain>
    </source>
</reference>
<name>A0AAD9GD58_BABDI</name>
<protein>
    <submittedName>
        <fullName evidence="2">Uncharacterized protein</fullName>
    </submittedName>
</protein>
<dbReference type="Proteomes" id="UP001195914">
    <property type="component" value="Unassembled WGS sequence"/>
</dbReference>